<reference evidence="3" key="1">
    <citation type="journal article" date="2019" name="Int. J. Syst. Evol. Microbiol.">
        <title>The Global Catalogue of Microorganisms (GCM) 10K type strain sequencing project: providing services to taxonomists for standard genome sequencing and annotation.</title>
        <authorList>
            <consortium name="The Broad Institute Genomics Platform"/>
            <consortium name="The Broad Institute Genome Sequencing Center for Infectious Disease"/>
            <person name="Wu L."/>
            <person name="Ma J."/>
        </authorList>
    </citation>
    <scope>NUCLEOTIDE SEQUENCE [LARGE SCALE GENOMIC DNA]</scope>
    <source>
        <strain evidence="3">CGMCC 1.15053</strain>
    </source>
</reference>
<dbReference type="RefSeq" id="WP_380052017.1">
    <property type="nucleotide sequence ID" value="NZ_JBHSOH010000043.1"/>
</dbReference>
<name>A0ABW1DQV7_9DEIO</name>
<keyword evidence="1" id="KW-0472">Membrane</keyword>
<feature type="transmembrane region" description="Helical" evidence="1">
    <location>
        <begin position="7"/>
        <end position="29"/>
    </location>
</feature>
<gene>
    <name evidence="2" type="ORF">ACFPQ6_17930</name>
</gene>
<accession>A0ABW1DQV7</accession>
<keyword evidence="1" id="KW-0812">Transmembrane</keyword>
<protein>
    <submittedName>
        <fullName evidence="2">Uncharacterized protein</fullName>
    </submittedName>
</protein>
<evidence type="ECO:0000313" key="3">
    <source>
        <dbReference type="Proteomes" id="UP001595979"/>
    </source>
</evidence>
<keyword evidence="1" id="KW-1133">Transmembrane helix</keyword>
<evidence type="ECO:0000256" key="1">
    <source>
        <dbReference type="SAM" id="Phobius"/>
    </source>
</evidence>
<sequence length="75" mass="7559">MSTALGILGLLGAVLSGLLGLSLLVFSLWPLSEQGQAEGALAAGLVFAGLGLLGLVGGGALAWWAVRRLRARPPH</sequence>
<comment type="caution">
    <text evidence="2">The sequence shown here is derived from an EMBL/GenBank/DDBJ whole genome shotgun (WGS) entry which is preliminary data.</text>
</comment>
<feature type="transmembrane region" description="Helical" evidence="1">
    <location>
        <begin position="41"/>
        <end position="66"/>
    </location>
</feature>
<dbReference type="EMBL" id="JBHSOH010000043">
    <property type="protein sequence ID" value="MFC5850181.1"/>
    <property type="molecule type" value="Genomic_DNA"/>
</dbReference>
<dbReference type="Proteomes" id="UP001595979">
    <property type="component" value="Unassembled WGS sequence"/>
</dbReference>
<evidence type="ECO:0000313" key="2">
    <source>
        <dbReference type="EMBL" id="MFC5850181.1"/>
    </source>
</evidence>
<keyword evidence="3" id="KW-1185">Reference proteome</keyword>
<proteinExistence type="predicted"/>
<organism evidence="2 3">
    <name type="scientific">Deinococcus petrolearius</name>
    <dbReference type="NCBI Taxonomy" id="1751295"/>
    <lineage>
        <taxon>Bacteria</taxon>
        <taxon>Thermotogati</taxon>
        <taxon>Deinococcota</taxon>
        <taxon>Deinococci</taxon>
        <taxon>Deinococcales</taxon>
        <taxon>Deinococcaceae</taxon>
        <taxon>Deinococcus</taxon>
    </lineage>
</organism>